<comment type="caution">
    <text evidence="2">The sequence shown here is derived from an EMBL/GenBank/DDBJ whole genome shotgun (WGS) entry which is preliminary data.</text>
</comment>
<evidence type="ECO:0000259" key="1">
    <source>
        <dbReference type="Pfam" id="PF12728"/>
    </source>
</evidence>
<organism evidence="2">
    <name type="scientific">marine sediment metagenome</name>
    <dbReference type="NCBI Taxonomy" id="412755"/>
    <lineage>
        <taxon>unclassified sequences</taxon>
        <taxon>metagenomes</taxon>
        <taxon>ecological metagenomes</taxon>
    </lineage>
</organism>
<name>A0A0F9TT29_9ZZZZ</name>
<sequence length="71" mass="8249">MSTDELITVEEAAIILNVTQYIVRKYINDKQLRAFKIGNGNPNQQGRHWRIYRSDLDAFVKHGSNMPEKSE</sequence>
<dbReference type="InterPro" id="IPR041657">
    <property type="entry name" value="HTH_17"/>
</dbReference>
<feature type="domain" description="Helix-turn-helix" evidence="1">
    <location>
        <begin position="6"/>
        <end position="61"/>
    </location>
</feature>
<accession>A0A0F9TT29</accession>
<protein>
    <recommendedName>
        <fullName evidence="1">Helix-turn-helix domain-containing protein</fullName>
    </recommendedName>
</protein>
<proteinExistence type="predicted"/>
<dbReference type="AlphaFoldDB" id="A0A0F9TT29"/>
<reference evidence="2" key="1">
    <citation type="journal article" date="2015" name="Nature">
        <title>Complex archaea that bridge the gap between prokaryotes and eukaryotes.</title>
        <authorList>
            <person name="Spang A."/>
            <person name="Saw J.H."/>
            <person name="Jorgensen S.L."/>
            <person name="Zaremba-Niedzwiedzka K."/>
            <person name="Martijn J."/>
            <person name="Lind A.E."/>
            <person name="van Eijk R."/>
            <person name="Schleper C."/>
            <person name="Guy L."/>
            <person name="Ettema T.J."/>
        </authorList>
    </citation>
    <scope>NUCLEOTIDE SEQUENCE</scope>
</reference>
<dbReference type="EMBL" id="LAZR01001445">
    <property type="protein sequence ID" value="KKN44528.1"/>
    <property type="molecule type" value="Genomic_DNA"/>
</dbReference>
<evidence type="ECO:0000313" key="2">
    <source>
        <dbReference type="EMBL" id="KKN44528.1"/>
    </source>
</evidence>
<gene>
    <name evidence="2" type="ORF">LCGC14_0692080</name>
</gene>
<dbReference type="Pfam" id="PF12728">
    <property type="entry name" value="HTH_17"/>
    <property type="match status" value="1"/>
</dbReference>